<dbReference type="Gene3D" id="1.10.10.10">
    <property type="entry name" value="Winged helix-like DNA-binding domain superfamily/Winged helix DNA-binding domain"/>
    <property type="match status" value="1"/>
</dbReference>
<dbReference type="PANTHER" id="PTHR44083">
    <property type="entry name" value="TOPLESS-RELATED PROTEIN 1-RELATED"/>
    <property type="match status" value="1"/>
</dbReference>
<dbReference type="SMART" id="SM00320">
    <property type="entry name" value="WD40"/>
    <property type="match status" value="5"/>
</dbReference>
<feature type="domain" description="NB-ARC" evidence="8">
    <location>
        <begin position="193"/>
        <end position="342"/>
    </location>
</feature>
<dbReference type="InterPro" id="IPR058922">
    <property type="entry name" value="WHD_DRP"/>
</dbReference>
<dbReference type="SUPFAM" id="SSF52540">
    <property type="entry name" value="P-loop containing nucleoside triphosphate hydrolases"/>
    <property type="match status" value="1"/>
</dbReference>
<evidence type="ECO:0000259" key="11">
    <source>
        <dbReference type="Pfam" id="PF23598"/>
    </source>
</evidence>
<dbReference type="GO" id="GO:0009626">
    <property type="term" value="P:plant-type hypersensitive response"/>
    <property type="evidence" value="ECO:0007669"/>
    <property type="project" value="UniProtKB-ARBA"/>
</dbReference>
<keyword evidence="2" id="KW-0433">Leucine-rich repeat</keyword>
<dbReference type="InterPro" id="IPR042197">
    <property type="entry name" value="Apaf_helical"/>
</dbReference>
<dbReference type="Pfam" id="PF23598">
    <property type="entry name" value="LRR_14"/>
    <property type="match status" value="1"/>
</dbReference>
<dbReference type="Gene3D" id="1.20.5.4130">
    <property type="match status" value="1"/>
</dbReference>
<keyword evidence="7" id="KW-0853">WD repeat</keyword>
<evidence type="ECO:0000256" key="3">
    <source>
        <dbReference type="ARBA" id="ARBA00022737"/>
    </source>
</evidence>
<dbReference type="Pfam" id="PF23559">
    <property type="entry name" value="WHD_DRP"/>
    <property type="match status" value="1"/>
</dbReference>
<dbReference type="Gene3D" id="2.130.10.10">
    <property type="entry name" value="YVTN repeat-like/Quinoprotein amine dehydrogenase"/>
    <property type="match status" value="1"/>
</dbReference>
<dbReference type="Gramene" id="PVH61810">
    <property type="protein sequence ID" value="PVH61810"/>
    <property type="gene ID" value="PAHAL_3G127000"/>
</dbReference>
<dbReference type="Gene3D" id="3.80.10.10">
    <property type="entry name" value="Ribonuclease Inhibitor"/>
    <property type="match status" value="1"/>
</dbReference>
<dbReference type="InterPro" id="IPR055414">
    <property type="entry name" value="LRR_R13L4/SHOC2-like"/>
</dbReference>
<dbReference type="GO" id="GO:0002758">
    <property type="term" value="P:innate immune response-activating signaling pathway"/>
    <property type="evidence" value="ECO:0007669"/>
    <property type="project" value="UniProtKB-ARBA"/>
</dbReference>
<dbReference type="InterPro" id="IPR038005">
    <property type="entry name" value="RX-like_CC"/>
</dbReference>
<evidence type="ECO:0000256" key="1">
    <source>
        <dbReference type="ARBA" id="ARBA00008894"/>
    </source>
</evidence>
<dbReference type="PROSITE" id="PS50082">
    <property type="entry name" value="WD_REPEATS_2"/>
    <property type="match status" value="1"/>
</dbReference>
<evidence type="ECO:0000256" key="6">
    <source>
        <dbReference type="ARBA" id="ARBA00023054"/>
    </source>
</evidence>
<dbReference type="InterPro" id="IPR036388">
    <property type="entry name" value="WH-like_DNA-bd_sf"/>
</dbReference>
<dbReference type="FunFam" id="3.40.50.300:FF:001091">
    <property type="entry name" value="Probable disease resistance protein At1g61300"/>
    <property type="match status" value="1"/>
</dbReference>
<evidence type="ECO:0000256" key="2">
    <source>
        <dbReference type="ARBA" id="ARBA00022614"/>
    </source>
</evidence>
<dbReference type="SUPFAM" id="SSF50978">
    <property type="entry name" value="WD40 repeat-like"/>
    <property type="match status" value="1"/>
</dbReference>
<feature type="domain" description="Disease resistance R13L4/SHOC-2-like LRR" evidence="11">
    <location>
        <begin position="559"/>
        <end position="950"/>
    </location>
</feature>
<dbReference type="Proteomes" id="UP000243499">
    <property type="component" value="Chromosome 3"/>
</dbReference>
<dbReference type="PROSITE" id="PS50294">
    <property type="entry name" value="WD_REPEATS_REGION"/>
    <property type="match status" value="1"/>
</dbReference>
<dbReference type="PANTHER" id="PTHR44083:SF49">
    <property type="entry name" value="OS05G0240200 PROTEIN"/>
    <property type="match status" value="1"/>
</dbReference>
<dbReference type="Pfam" id="PF00400">
    <property type="entry name" value="WD40"/>
    <property type="match status" value="1"/>
</dbReference>
<keyword evidence="5" id="KW-0611">Plant defense</keyword>
<dbReference type="InterPro" id="IPR041118">
    <property type="entry name" value="Rx_N"/>
</dbReference>
<evidence type="ECO:0000259" key="8">
    <source>
        <dbReference type="Pfam" id="PF00931"/>
    </source>
</evidence>
<feature type="domain" description="Disease resistance protein winged helix" evidence="10">
    <location>
        <begin position="434"/>
        <end position="508"/>
    </location>
</feature>
<dbReference type="InterPro" id="IPR036322">
    <property type="entry name" value="WD40_repeat_dom_sf"/>
</dbReference>
<evidence type="ECO:0000256" key="4">
    <source>
        <dbReference type="ARBA" id="ARBA00022741"/>
    </source>
</evidence>
<dbReference type="Pfam" id="PF00931">
    <property type="entry name" value="NB-ARC"/>
    <property type="match status" value="1"/>
</dbReference>
<proteinExistence type="inferred from homology"/>
<dbReference type="Pfam" id="PF18052">
    <property type="entry name" value="Rx_N"/>
    <property type="match status" value="1"/>
</dbReference>
<dbReference type="InterPro" id="IPR001680">
    <property type="entry name" value="WD40_rpt"/>
</dbReference>
<evidence type="ECO:0000259" key="9">
    <source>
        <dbReference type="Pfam" id="PF18052"/>
    </source>
</evidence>
<reference evidence="12" key="1">
    <citation type="submission" date="2018-04" db="EMBL/GenBank/DDBJ databases">
        <title>WGS assembly of Panicum hallii.</title>
        <authorList>
            <person name="Lovell J."/>
            <person name="Jenkins J."/>
            <person name="Lowry D."/>
            <person name="Mamidi S."/>
            <person name="Sreedasyam A."/>
            <person name="Weng X."/>
            <person name="Barry K."/>
            <person name="Bonette J."/>
            <person name="Campitelli B."/>
            <person name="Daum C."/>
            <person name="Gordon S."/>
            <person name="Gould B."/>
            <person name="Lipzen A."/>
            <person name="Macqueen A."/>
            <person name="Palacio-Mejia J."/>
            <person name="Plott C."/>
            <person name="Shakirov E."/>
            <person name="Shu S."/>
            <person name="Yoshinaga Y."/>
            <person name="Zane M."/>
            <person name="Rokhsar D."/>
            <person name="Grimwood J."/>
            <person name="Schmutz J."/>
            <person name="Juenger T."/>
        </authorList>
    </citation>
    <scope>NUCLEOTIDE SEQUENCE [LARGE SCALE GENOMIC DNA]</scope>
    <source>
        <strain evidence="12">FIL2</strain>
    </source>
</reference>
<evidence type="ECO:0000256" key="7">
    <source>
        <dbReference type="PROSITE-ProRule" id="PRU00221"/>
    </source>
</evidence>
<organism evidence="12">
    <name type="scientific">Panicum hallii</name>
    <dbReference type="NCBI Taxonomy" id="206008"/>
    <lineage>
        <taxon>Eukaryota</taxon>
        <taxon>Viridiplantae</taxon>
        <taxon>Streptophyta</taxon>
        <taxon>Embryophyta</taxon>
        <taxon>Tracheophyta</taxon>
        <taxon>Spermatophyta</taxon>
        <taxon>Magnoliopsida</taxon>
        <taxon>Liliopsida</taxon>
        <taxon>Poales</taxon>
        <taxon>Poaceae</taxon>
        <taxon>PACMAD clade</taxon>
        <taxon>Panicoideae</taxon>
        <taxon>Panicodae</taxon>
        <taxon>Paniceae</taxon>
        <taxon>Panicinae</taxon>
        <taxon>Panicum</taxon>
        <taxon>Panicum sect. Panicum</taxon>
    </lineage>
</organism>
<dbReference type="InterPro" id="IPR015943">
    <property type="entry name" value="WD40/YVTN_repeat-like_dom_sf"/>
</dbReference>
<dbReference type="GO" id="GO:0006355">
    <property type="term" value="P:regulation of DNA-templated transcription"/>
    <property type="evidence" value="ECO:0007669"/>
    <property type="project" value="InterPro"/>
</dbReference>
<evidence type="ECO:0000256" key="5">
    <source>
        <dbReference type="ARBA" id="ARBA00022821"/>
    </source>
</evidence>
<dbReference type="PRINTS" id="PR00364">
    <property type="entry name" value="DISEASERSIST"/>
</dbReference>
<dbReference type="GO" id="GO:0005829">
    <property type="term" value="C:cytosol"/>
    <property type="evidence" value="ECO:0007669"/>
    <property type="project" value="UniProtKB-ARBA"/>
</dbReference>
<gene>
    <name evidence="12" type="ORF">PAHAL_3G127000</name>
</gene>
<dbReference type="Gene3D" id="3.40.50.300">
    <property type="entry name" value="P-loop containing nucleotide triphosphate hydrolases"/>
    <property type="match status" value="1"/>
</dbReference>
<sequence>MELVMGAMGSLLPKLGELLKEEYGLQKGVRKKIQSLSQELEAVHAVLRRIGDVPPEQLDDLVKLWVRDVRESSYDMEDIVDTFLVCVDDGAEPADPHRLRRLRKKVGGLFKKSKARRKISCLIQEIYEKLDEVAARHGRFTVDSIVAKPAAATTIDPRILNLFKRATELVGIEGPKDRLINMLSLGGDVDMPRKKAMKVVSVVGFGGLGKTTLAKAVYDQLKLHFERSAFVPVGRNPDVKKVLRDILIDLDRGKYANSDLMVLDEKQLMEELEEFIKEKRCFIVIDDIWDKESWKLIRCALQDGHCGSRVVVTTRTYEVAAQADQEYKIQPLSCDNSKKLLYARIADGEGKYFDSPSAEACDKILKKCGGVPLAIITIASLLASKPWKDWSEIYNSIGFGQGRNDDVDNTRKILSFSYYDLPSHLKPCLLYLSIFSEDQEIEKNRLIWMWIAEGFVVHEEQAAGIGSFELGERYFNELINRSMIQPVERLEKGYVDGCCVHDMVFDLVRSLSSQENFVTVLDGDDERQKLPGSIARRIALQRIEQRSGGQLLANIAVDKIRSFITSECNFGPSSCPHTPVLRVLDMQGCYNGEKIHEGMINHLGSMLHLRYLRLASPVGETNIKLPREVRYLKFLQTLDLWEFRINELPEDVGQLTQLVCLHVGPGTRIPDGLIGKLTSLQELVRWLPADDDYDDARRMQFVKELGMLRELRVLRTKIHVTDESMERALLEFLGNLHNIRMMRIDGAPLYAFESMTSHEGFITCRHLQLLHLYCLVFSGLPKWINPSLAPNLSYLYVRVQAVKGQDMEILARLPELRSLTLILCDETKLVNIKIPCTAQGVGYYFRKLRILKIGGAPSWFDLRDCISNGSVASAIMPSLESLEFKVSVRLLKDAAMLSFDRLLIGFETLGRTSLQSVTVRVNCEGARILDVEDVEDALERTAAVHPKRPYLGTAREQEEEMLSSTYQEARMDVSRTPDFVLKAWKSADIVDFGHIRALHIPPDPEASSTKVLHLLYANKGKYLLTLSSNATLKLWKWGPSEKNPRGRPTTSVPPLLWKPKEDILMTNDTTEANTGAAVACIALSKNECYIVSASGGKISLFNAKTFKVLTTFMAPPPASTFLALYPQDNNIIAIGMEDSSIQIYNIYTNEVQRVLMGHQKKVTGLTFSQSMNVLVSSGADAQLCVWSTHNWENKKSRYIRPPSNGSALVGDTMVQFHYDQTHLLVVHESQLAIYDGKLECLHLWSPRDALPSPISSAVYTSDGLLVYAGFRDGAIGIFEAESLRLRCRIAASAYIPSSVSSGGGVVYPMAVSVYPWLNPNQIALGMSDGAVHVLEPLED</sequence>
<name>A0A2T8KI04_9POAL</name>
<dbReference type="Gene3D" id="1.10.8.430">
    <property type="entry name" value="Helical domain of apoptotic protease-activating factors"/>
    <property type="match status" value="1"/>
</dbReference>
<dbReference type="SUPFAM" id="SSF52047">
    <property type="entry name" value="RNI-like"/>
    <property type="match status" value="1"/>
</dbReference>
<dbReference type="InterPro" id="IPR032675">
    <property type="entry name" value="LRR_dom_sf"/>
</dbReference>
<protein>
    <submittedName>
        <fullName evidence="12">Uncharacterized protein</fullName>
    </submittedName>
</protein>
<dbReference type="InterPro" id="IPR027728">
    <property type="entry name" value="Topless_fam"/>
</dbReference>
<feature type="repeat" description="WD" evidence="7">
    <location>
        <begin position="1155"/>
        <end position="1196"/>
    </location>
</feature>
<feature type="domain" description="Disease resistance N-terminal" evidence="9">
    <location>
        <begin position="7"/>
        <end position="91"/>
    </location>
</feature>
<keyword evidence="4" id="KW-0547">Nucleotide-binding</keyword>
<dbReference type="InterPro" id="IPR027417">
    <property type="entry name" value="P-loop_NTPase"/>
</dbReference>
<dbReference type="EMBL" id="CM008048">
    <property type="protein sequence ID" value="PVH61810.1"/>
    <property type="molecule type" value="Genomic_DNA"/>
</dbReference>
<dbReference type="CDD" id="cd14798">
    <property type="entry name" value="RX-CC_like"/>
    <property type="match status" value="1"/>
</dbReference>
<keyword evidence="3" id="KW-0677">Repeat</keyword>
<dbReference type="GO" id="GO:0042742">
    <property type="term" value="P:defense response to bacterium"/>
    <property type="evidence" value="ECO:0007669"/>
    <property type="project" value="UniProtKB-ARBA"/>
</dbReference>
<dbReference type="InterPro" id="IPR002182">
    <property type="entry name" value="NB-ARC"/>
</dbReference>
<evidence type="ECO:0000313" key="12">
    <source>
        <dbReference type="EMBL" id="PVH61810.1"/>
    </source>
</evidence>
<comment type="similarity">
    <text evidence="1">Belongs to the disease resistance NB-LRR family.</text>
</comment>
<dbReference type="FunFam" id="1.10.10.10:FF:000322">
    <property type="entry name" value="Probable disease resistance protein At1g63360"/>
    <property type="match status" value="1"/>
</dbReference>
<accession>A0A2T8KI04</accession>
<dbReference type="GO" id="GO:0043531">
    <property type="term" value="F:ADP binding"/>
    <property type="evidence" value="ECO:0007669"/>
    <property type="project" value="InterPro"/>
</dbReference>
<keyword evidence="6" id="KW-0175">Coiled coil</keyword>
<evidence type="ECO:0000259" key="10">
    <source>
        <dbReference type="Pfam" id="PF23559"/>
    </source>
</evidence>